<dbReference type="PANTHER" id="PTHR43591">
    <property type="entry name" value="METHYLTRANSFERASE"/>
    <property type="match status" value="1"/>
</dbReference>
<keyword evidence="1" id="KW-0489">Methyltransferase</keyword>
<dbReference type="PANTHER" id="PTHR43591:SF24">
    <property type="entry name" value="2-METHOXY-6-POLYPRENYL-1,4-BENZOQUINOL METHYLASE, MITOCHONDRIAL"/>
    <property type="match status" value="1"/>
</dbReference>
<gene>
    <name evidence="4" type="ORF">METZ01_LOCUS208828</name>
</gene>
<evidence type="ECO:0000256" key="1">
    <source>
        <dbReference type="ARBA" id="ARBA00022603"/>
    </source>
</evidence>
<dbReference type="Gene3D" id="3.40.50.150">
    <property type="entry name" value="Vaccinia Virus protein VP39"/>
    <property type="match status" value="1"/>
</dbReference>
<dbReference type="InterPro" id="IPR004033">
    <property type="entry name" value="UbiE/COQ5_MeTrFase"/>
</dbReference>
<proteinExistence type="inferred from homology"/>
<dbReference type="PROSITE" id="PS51608">
    <property type="entry name" value="SAM_MT_UBIE"/>
    <property type="match status" value="1"/>
</dbReference>
<dbReference type="PROSITE" id="PS01183">
    <property type="entry name" value="UBIE_1"/>
    <property type="match status" value="1"/>
</dbReference>
<dbReference type="GO" id="GO:0008425">
    <property type="term" value="F:2-methoxy-6-polyprenyl-1,4-benzoquinol methyltransferase activity"/>
    <property type="evidence" value="ECO:0007669"/>
    <property type="project" value="TreeGrafter"/>
</dbReference>
<evidence type="ECO:0008006" key="5">
    <source>
        <dbReference type="Google" id="ProtNLM"/>
    </source>
</evidence>
<dbReference type="Pfam" id="PF01209">
    <property type="entry name" value="Ubie_methyltran"/>
    <property type="match status" value="1"/>
</dbReference>
<dbReference type="GO" id="GO:0032259">
    <property type="term" value="P:methylation"/>
    <property type="evidence" value="ECO:0007669"/>
    <property type="project" value="UniProtKB-KW"/>
</dbReference>
<evidence type="ECO:0000313" key="4">
    <source>
        <dbReference type="EMBL" id="SVB55974.1"/>
    </source>
</evidence>
<dbReference type="AlphaFoldDB" id="A0A382F0S3"/>
<dbReference type="InterPro" id="IPR023576">
    <property type="entry name" value="UbiE/COQ5_MeTrFase_CS"/>
</dbReference>
<dbReference type="SUPFAM" id="SSF53335">
    <property type="entry name" value="S-adenosyl-L-methionine-dependent methyltransferases"/>
    <property type="match status" value="1"/>
</dbReference>
<keyword evidence="3" id="KW-0949">S-adenosyl-L-methionine</keyword>
<organism evidence="4">
    <name type="scientific">marine metagenome</name>
    <dbReference type="NCBI Taxonomy" id="408172"/>
    <lineage>
        <taxon>unclassified sequences</taxon>
        <taxon>metagenomes</taxon>
        <taxon>ecological metagenomes</taxon>
    </lineage>
</organism>
<accession>A0A382F0S3</accession>
<dbReference type="EMBL" id="UINC01047113">
    <property type="protein sequence ID" value="SVB55974.1"/>
    <property type="molecule type" value="Genomic_DNA"/>
</dbReference>
<dbReference type="HAMAP" id="MF_01813">
    <property type="entry name" value="MenG_UbiE_methyltr"/>
    <property type="match status" value="1"/>
</dbReference>
<dbReference type="InterPro" id="IPR029063">
    <property type="entry name" value="SAM-dependent_MTases_sf"/>
</dbReference>
<evidence type="ECO:0000256" key="2">
    <source>
        <dbReference type="ARBA" id="ARBA00022679"/>
    </source>
</evidence>
<name>A0A382F0S3_9ZZZZ</name>
<sequence length="264" mass="29369">MVRKIILKPNKSSQVSVAPAEKSTHFGYTEVTEDKKTSMVRDVFSSVASHYDLMNDLMSVGIHRLWKMDLIRAINPVIGCNIVDVGGGTGDISLGVLKKQECQVTVCDINEKMVYAGRDRAINKGVLNVPEWICGDAAALPFPECYADVYVTAFCLRNVTRLADVLLEARRILKPGGHFLCLEFSKVNLRLLDGLYDLYSFQVLPFLGQIVAGDRAAYQYLVESIRKFPNQETFSEMIVKAGLDEVSYRNLSGGIAAIHSAWRL</sequence>
<keyword evidence="2" id="KW-0808">Transferase</keyword>
<dbReference type="CDD" id="cd02440">
    <property type="entry name" value="AdoMet_MTases"/>
    <property type="match status" value="1"/>
</dbReference>
<reference evidence="4" key="1">
    <citation type="submission" date="2018-05" db="EMBL/GenBank/DDBJ databases">
        <authorList>
            <person name="Lanie J.A."/>
            <person name="Ng W.-L."/>
            <person name="Kazmierczak K.M."/>
            <person name="Andrzejewski T.M."/>
            <person name="Davidsen T.M."/>
            <person name="Wayne K.J."/>
            <person name="Tettelin H."/>
            <person name="Glass J.I."/>
            <person name="Rusch D."/>
            <person name="Podicherti R."/>
            <person name="Tsui H.-C.T."/>
            <person name="Winkler M.E."/>
        </authorList>
    </citation>
    <scope>NUCLEOTIDE SEQUENCE</scope>
</reference>
<evidence type="ECO:0000256" key="3">
    <source>
        <dbReference type="ARBA" id="ARBA00022691"/>
    </source>
</evidence>
<dbReference type="NCBIfam" id="TIGR01934">
    <property type="entry name" value="MenG_MenH_UbiE"/>
    <property type="match status" value="1"/>
</dbReference>
<protein>
    <recommendedName>
        <fullName evidence="5">Methyltransferase type 11 domain-containing protein</fullName>
    </recommendedName>
</protein>